<dbReference type="AGR" id="WB:WBGene00001060"/>
<dbReference type="IntAct" id="H2L0B1">
    <property type="interactions" value="5"/>
</dbReference>
<dbReference type="PANTHER" id="PTHR42776:SF3">
    <property type="entry name" value="DIPEPTIDYL PEPTIDASE FOUR (IV) FAMILY"/>
    <property type="match status" value="1"/>
</dbReference>
<dbReference type="GeneID" id="177250"/>
<dbReference type="Gene3D" id="2.120.10.30">
    <property type="entry name" value="TolB, C-terminal domain"/>
    <property type="match status" value="1"/>
</dbReference>
<dbReference type="GO" id="GO:0004252">
    <property type="term" value="F:serine-type endopeptidase activity"/>
    <property type="evidence" value="ECO:0000318"/>
    <property type="project" value="GO_Central"/>
</dbReference>
<reference evidence="2 3" key="1">
    <citation type="journal article" date="1998" name="Science">
        <title>Genome sequence of the nematode C. elegans: a platform for investigating biology.</title>
        <authorList>
            <consortium name="The C. elegans sequencing consortium"/>
            <person name="Sulson J.E."/>
            <person name="Waterston R."/>
        </authorList>
    </citation>
    <scope>NUCLEOTIDE SEQUENCE [LARGE SCALE GENOMIC DNA]</scope>
    <source>
        <strain evidence="2 3">Bristol N2</strain>
    </source>
</reference>
<dbReference type="OMA" id="SECINDV"/>
<dbReference type="InterPro" id="IPR029058">
    <property type="entry name" value="AB_hydrolase_fold"/>
</dbReference>
<dbReference type="SMR" id="H2L0B1"/>
<dbReference type="CTD" id="177250"/>
<keyword evidence="5" id="KW-1267">Proteomics identification</keyword>
<keyword evidence="3" id="KW-1185">Reference proteome</keyword>
<dbReference type="SUPFAM" id="SSF53474">
    <property type="entry name" value="alpha/beta-Hydrolases"/>
    <property type="match status" value="1"/>
</dbReference>
<evidence type="ECO:0000313" key="2">
    <source>
        <dbReference type="EMBL" id="CCD72245.1"/>
    </source>
</evidence>
<evidence type="ECO:0000256" key="1">
    <source>
        <dbReference type="ARBA" id="ARBA00022801"/>
    </source>
</evidence>
<dbReference type="WormBase" id="R11E3.7a">
    <property type="protein sequence ID" value="CE44864"/>
    <property type="gene ID" value="WBGene00001060"/>
    <property type="gene designation" value="dpf-7"/>
</dbReference>
<dbReference type="Proteomes" id="UP000001940">
    <property type="component" value="Chromosome IV"/>
</dbReference>
<dbReference type="STRING" id="6239.R11E3.7a.2"/>
<evidence type="ECO:0000313" key="4">
    <source>
        <dbReference type="WormBase" id="R11E3.7a"/>
    </source>
</evidence>
<proteinExistence type="evidence at protein level"/>
<dbReference type="InterPro" id="IPR011042">
    <property type="entry name" value="6-blade_b-propeller_TolB-like"/>
</dbReference>
<name>H2L0B1_CAEEL</name>
<dbReference type="OrthoDB" id="5868991at2759"/>
<dbReference type="AlphaFoldDB" id="H2L0B1"/>
<dbReference type="HOGENOM" id="CLU_450742_0_0_1"/>
<keyword evidence="1" id="KW-0378">Hydrolase</keyword>
<gene>
    <name evidence="2 4" type="primary">dpf-7</name>
    <name evidence="2" type="ORF">CELE_R11E3.7</name>
    <name evidence="4" type="ORF">R11E3.7</name>
</gene>
<dbReference type="EMBL" id="BX284604">
    <property type="protein sequence ID" value="CCD72245.1"/>
    <property type="molecule type" value="Genomic_DNA"/>
</dbReference>
<dbReference type="Gene3D" id="3.40.50.1820">
    <property type="entry name" value="alpha/beta hydrolase"/>
    <property type="match status" value="1"/>
</dbReference>
<dbReference type="InParanoid" id="H2L0B1"/>
<dbReference type="SUPFAM" id="SSF82171">
    <property type="entry name" value="DPP6 N-terminal domain-like"/>
    <property type="match status" value="1"/>
</dbReference>
<dbReference type="ExpressionAtlas" id="H2L0B1">
    <property type="expression patterns" value="baseline and differential"/>
</dbReference>
<organism evidence="2 3">
    <name type="scientific">Caenorhabditis elegans</name>
    <dbReference type="NCBI Taxonomy" id="6239"/>
    <lineage>
        <taxon>Eukaryota</taxon>
        <taxon>Metazoa</taxon>
        <taxon>Ecdysozoa</taxon>
        <taxon>Nematoda</taxon>
        <taxon>Chromadorea</taxon>
        <taxon>Rhabditida</taxon>
        <taxon>Rhabditina</taxon>
        <taxon>Rhabditomorpha</taxon>
        <taxon>Rhabditoidea</taxon>
        <taxon>Rhabditidae</taxon>
        <taxon>Peloderinae</taxon>
        <taxon>Caenorhabditis</taxon>
    </lineage>
</organism>
<dbReference type="PhylomeDB" id="H2L0B1"/>
<dbReference type="PANTHER" id="PTHR42776">
    <property type="entry name" value="SERINE PEPTIDASE S9 FAMILY MEMBER"/>
    <property type="match status" value="1"/>
</dbReference>
<evidence type="ECO:0007829" key="5">
    <source>
        <dbReference type="PeptideAtlas" id="H2L0B1"/>
    </source>
</evidence>
<dbReference type="PaxDb" id="6239-R11E3.7a"/>
<dbReference type="PeptideAtlas" id="H2L0B1"/>
<dbReference type="RefSeq" id="NP_741386.2">
    <property type="nucleotide sequence ID" value="NM_171328.7"/>
</dbReference>
<accession>H2L0B1</accession>
<dbReference type="Bgee" id="WBGene00001060">
    <property type="expression patterns" value="Expressed in germ line (C elegans) and 4 other cell types or tissues"/>
</dbReference>
<evidence type="ECO:0000313" key="3">
    <source>
        <dbReference type="Proteomes" id="UP000001940"/>
    </source>
</evidence>
<dbReference type="FunCoup" id="H2L0B1">
    <property type="interactions" value="873"/>
</dbReference>
<protein>
    <submittedName>
        <fullName evidence="2">Dipeptidyl Peptidase Four (IV) family</fullName>
    </submittedName>
</protein>
<sequence>MSTDEEVPLATRQMHEAFVTISQQMLQFRVNTARITTPSDYEPQEVWVIYETLECPDQRQYMRSRGLVSRNKLWMLMETETDKDWKYFTHIFSDDCKVCVFVAESIEMGHDKDVIQVEDVQYKKAKFTVALVKYVYHGPIIVTGPNAHFKLSRNNKKLLYFALPNEEQKETQGRGERQFVICIFDFDAKGVTVITDENICNQTITAVEWTPDGRGIVFHRGQDLLWHRFGEKYINEISTNLSAPLRITFSPDESRMAVFLRPNIHNDADIILFHYPFVKAAVQVRHDVLRLGKSKVWSVPDRPWACNGKHLLFNTNYKNQVNNLAIHVESLRTTCLDLKRPSLIIDVRGDEFLFETITANAYSRLWHSQLGSQSDGKFTASLLCTHKPENDTIHNFHIYPMSFQKIGNSAILYMLPECVSPGSKFPLVVVPFSGLEPNFTVSTVDPVLSTMVTCGFCVLVVNYREPFIAIPGTCFPKNCGSECINDVHETVLEVLERHGARLDEKYIYLYGFEFGSFVACSLIIKHKKFYKGCALVRPMLEFPFTTCAVDTENPEAEFLKDVEPVSHASEIVTPMLIVLENKSDTKYKDFESTIHNNGVPCFGEYEEEDEQVNDFVVKVIQFYRTPYGEYENGSRIETPVPDD</sequence>
<dbReference type="eggNOG" id="KOG2100">
    <property type="taxonomic scope" value="Eukaryota"/>
</dbReference>